<name>A0A8T3BSK8_DENNO</name>
<evidence type="ECO:0000313" key="2">
    <source>
        <dbReference type="EMBL" id="KAI0520208.1"/>
    </source>
</evidence>
<gene>
    <name evidence="2" type="ORF">KFK09_007679</name>
</gene>
<evidence type="ECO:0000313" key="3">
    <source>
        <dbReference type="Proteomes" id="UP000829196"/>
    </source>
</evidence>
<evidence type="ECO:0000256" key="1">
    <source>
        <dbReference type="SAM" id="MobiDB-lite"/>
    </source>
</evidence>
<reference evidence="2" key="1">
    <citation type="journal article" date="2022" name="Front. Genet.">
        <title>Chromosome-Scale Assembly of the Dendrobium nobile Genome Provides Insights Into the Molecular Mechanism of the Biosynthesis of the Medicinal Active Ingredient of Dendrobium.</title>
        <authorList>
            <person name="Xu Q."/>
            <person name="Niu S.-C."/>
            <person name="Li K.-L."/>
            <person name="Zheng P.-J."/>
            <person name="Zhang X.-J."/>
            <person name="Jia Y."/>
            <person name="Liu Y."/>
            <person name="Niu Y.-X."/>
            <person name="Yu L.-H."/>
            <person name="Chen D.-F."/>
            <person name="Zhang G.-Q."/>
        </authorList>
    </citation>
    <scope>NUCLEOTIDE SEQUENCE</scope>
    <source>
        <tissue evidence="2">Leaf</tissue>
    </source>
</reference>
<keyword evidence="3" id="KW-1185">Reference proteome</keyword>
<dbReference type="InterPro" id="IPR040256">
    <property type="entry name" value="At4g02000-like"/>
</dbReference>
<dbReference type="PANTHER" id="PTHR31286">
    <property type="entry name" value="GLYCINE-RICH CELL WALL STRUCTURAL PROTEIN 1.8-LIKE"/>
    <property type="match status" value="1"/>
</dbReference>
<evidence type="ECO:0008006" key="4">
    <source>
        <dbReference type="Google" id="ProtNLM"/>
    </source>
</evidence>
<dbReference type="AlphaFoldDB" id="A0A8T3BSK8"/>
<protein>
    <recommendedName>
        <fullName evidence="4">DUF4283 domain-containing protein</fullName>
    </recommendedName>
</protein>
<sequence length="198" mass="22405">MDANRLRDPGFLDGKPKSRSFRDALAGDAPPSEFPPLRVASHQGMPALLISDEELHALAVPFEVALVGKFPGRRPPLDAIRIFFFNLKLASAFSVTLVNDLDYCRVFSHRSYFISNCFMKLFKWTPQFDVCVESPIVPIWVFFPNLRPHLFSPRILHGLGSMFGRPLRTDNATMNGTRPSVARILVELDVTKRYAKQD</sequence>
<feature type="region of interest" description="Disordered" evidence="1">
    <location>
        <begin position="1"/>
        <end position="20"/>
    </location>
</feature>
<dbReference type="OrthoDB" id="786567at2759"/>
<accession>A0A8T3BSK8</accession>
<comment type="caution">
    <text evidence="2">The sequence shown here is derived from an EMBL/GenBank/DDBJ whole genome shotgun (WGS) entry which is preliminary data.</text>
</comment>
<organism evidence="2 3">
    <name type="scientific">Dendrobium nobile</name>
    <name type="common">Orchid</name>
    <dbReference type="NCBI Taxonomy" id="94219"/>
    <lineage>
        <taxon>Eukaryota</taxon>
        <taxon>Viridiplantae</taxon>
        <taxon>Streptophyta</taxon>
        <taxon>Embryophyta</taxon>
        <taxon>Tracheophyta</taxon>
        <taxon>Spermatophyta</taxon>
        <taxon>Magnoliopsida</taxon>
        <taxon>Liliopsida</taxon>
        <taxon>Asparagales</taxon>
        <taxon>Orchidaceae</taxon>
        <taxon>Epidendroideae</taxon>
        <taxon>Malaxideae</taxon>
        <taxon>Dendrobiinae</taxon>
        <taxon>Dendrobium</taxon>
    </lineage>
</organism>
<dbReference type="EMBL" id="JAGYWB010000006">
    <property type="protein sequence ID" value="KAI0520208.1"/>
    <property type="molecule type" value="Genomic_DNA"/>
</dbReference>
<proteinExistence type="predicted"/>
<dbReference type="Proteomes" id="UP000829196">
    <property type="component" value="Unassembled WGS sequence"/>
</dbReference>
<dbReference type="PANTHER" id="PTHR31286:SF179">
    <property type="entry name" value="RNASE H TYPE-1 DOMAIN-CONTAINING PROTEIN"/>
    <property type="match status" value="1"/>
</dbReference>